<dbReference type="NCBIfam" id="TIGR04247">
    <property type="entry name" value="NosD_copper_fam"/>
    <property type="match status" value="1"/>
</dbReference>
<dbReference type="AlphaFoldDB" id="A0AAP2D9Y9"/>
<evidence type="ECO:0000256" key="3">
    <source>
        <dbReference type="ARBA" id="ARBA00022786"/>
    </source>
</evidence>
<dbReference type="Proteomes" id="UP001319180">
    <property type="component" value="Unassembled WGS sequence"/>
</dbReference>
<dbReference type="Pfam" id="PF05048">
    <property type="entry name" value="NosD"/>
    <property type="match status" value="1"/>
</dbReference>
<evidence type="ECO:0000256" key="1">
    <source>
        <dbReference type="ARBA" id="ARBA00004906"/>
    </source>
</evidence>
<evidence type="ECO:0000313" key="6">
    <source>
        <dbReference type="Proteomes" id="UP001319180"/>
    </source>
</evidence>
<dbReference type="InterPro" id="IPR051550">
    <property type="entry name" value="SCF-Subunits/Alg-Epimerases"/>
</dbReference>
<dbReference type="InterPro" id="IPR007742">
    <property type="entry name" value="NosD_dom"/>
</dbReference>
<dbReference type="SUPFAM" id="SSF51126">
    <property type="entry name" value="Pectin lyase-like"/>
    <property type="match status" value="1"/>
</dbReference>
<organism evidence="5 6">
    <name type="scientific">Dawidia soli</name>
    <dbReference type="NCBI Taxonomy" id="2782352"/>
    <lineage>
        <taxon>Bacteria</taxon>
        <taxon>Pseudomonadati</taxon>
        <taxon>Bacteroidota</taxon>
        <taxon>Cytophagia</taxon>
        <taxon>Cytophagales</taxon>
        <taxon>Chryseotaleaceae</taxon>
        <taxon>Dawidia</taxon>
    </lineage>
</organism>
<name>A0AAP2D9Y9_9BACT</name>
<dbReference type="PANTHER" id="PTHR22990:SF15">
    <property type="entry name" value="F-BOX ONLY PROTEIN 10"/>
    <property type="match status" value="1"/>
</dbReference>
<evidence type="ECO:0000313" key="5">
    <source>
        <dbReference type="EMBL" id="MBT1687100.1"/>
    </source>
</evidence>
<comment type="caution">
    <text evidence="5">The sequence shown here is derived from an EMBL/GenBank/DDBJ whole genome shotgun (WGS) entry which is preliminary data.</text>
</comment>
<protein>
    <submittedName>
        <fullName evidence="5">Nitrous oxide reductase family maturation protein NosD</fullName>
    </submittedName>
</protein>
<comment type="pathway">
    <text evidence="1">Protein modification; protein ubiquitination.</text>
</comment>
<evidence type="ECO:0000259" key="4">
    <source>
        <dbReference type="Pfam" id="PF05048"/>
    </source>
</evidence>
<dbReference type="InterPro" id="IPR012334">
    <property type="entry name" value="Pectin_lyas_fold"/>
</dbReference>
<sequence>MRLILLLYLLPVLPLLGRTVTVSKTGPLTSLKQAVAQAQPGDTIRVQAGTYAEGNIVIEKSLVLLGEHYPVLDGRHKDELLTVHARNVIIQGFRFVHTGISSIHDLAGVRILDSEAVRIRGNQFDDTFFGIHISNSSHCRIEDNTLHAQVRVEHQVGNGIHLWKCQHMTLHNNRVHGHRDGIYFEFVTNSLITENYSEGNLRYGLHFMFSHNNEYRRNTFENNGAGVAVMYTYGVKMLDNTFAHNWGSSAYGLLLKDIRDSEVHHNRFIQNSVGIFMEGSSRIRFTQNEFDGNGYAVRLQASCDDNTFQQNNFQANTFDLATNGTLVLNHVDGNYWDKYQGYDLDKDHIGDVPFHPVSMYSMVVEQMPAAVLLWRSFLVLLMDNAEKAIPAITPENLKDNSPAMTPHDLH</sequence>
<reference evidence="5 6" key="1">
    <citation type="submission" date="2021-05" db="EMBL/GenBank/DDBJ databases">
        <title>A Polyphasic approach of four new species of the genus Ohtaekwangia: Ohtaekwangia histidinii sp. nov., Ohtaekwangia cretensis sp. nov., Ohtaekwangia indiensis sp. nov., Ohtaekwangia reichenbachii sp. nov. from diverse environment.</title>
        <authorList>
            <person name="Octaviana S."/>
        </authorList>
    </citation>
    <scope>NUCLEOTIDE SEQUENCE [LARGE SCALE GENOMIC DNA]</scope>
    <source>
        <strain evidence="5 6">PWU37</strain>
    </source>
</reference>
<evidence type="ECO:0000256" key="2">
    <source>
        <dbReference type="ARBA" id="ARBA00022737"/>
    </source>
</evidence>
<dbReference type="RefSeq" id="WP_254090334.1">
    <property type="nucleotide sequence ID" value="NZ_JAHESC010000013.1"/>
</dbReference>
<dbReference type="Gene3D" id="2.160.20.10">
    <property type="entry name" value="Single-stranded right-handed beta-helix, Pectin lyase-like"/>
    <property type="match status" value="2"/>
</dbReference>
<dbReference type="InterPro" id="IPR006626">
    <property type="entry name" value="PbH1"/>
</dbReference>
<keyword evidence="6" id="KW-1185">Reference proteome</keyword>
<dbReference type="InterPro" id="IPR026464">
    <property type="entry name" value="NosD_copper_fam"/>
</dbReference>
<dbReference type="InterPro" id="IPR011050">
    <property type="entry name" value="Pectin_lyase_fold/virulence"/>
</dbReference>
<dbReference type="PANTHER" id="PTHR22990">
    <property type="entry name" value="F-BOX ONLY PROTEIN"/>
    <property type="match status" value="1"/>
</dbReference>
<dbReference type="EMBL" id="JAHESC010000013">
    <property type="protein sequence ID" value="MBT1687100.1"/>
    <property type="molecule type" value="Genomic_DNA"/>
</dbReference>
<feature type="domain" description="Periplasmic copper-binding protein NosD beta helix" evidence="4">
    <location>
        <begin position="156"/>
        <end position="341"/>
    </location>
</feature>
<dbReference type="InterPro" id="IPR022441">
    <property type="entry name" value="Para_beta_helix_rpt-2"/>
</dbReference>
<dbReference type="SMART" id="SM00710">
    <property type="entry name" value="PbH1"/>
    <property type="match status" value="10"/>
</dbReference>
<keyword evidence="2" id="KW-0677">Repeat</keyword>
<gene>
    <name evidence="5" type="ORF">KK078_11050</name>
</gene>
<accession>A0AAP2D9Y9</accession>
<proteinExistence type="predicted"/>
<keyword evidence="3" id="KW-0833">Ubl conjugation pathway</keyword>
<dbReference type="NCBIfam" id="TIGR03804">
    <property type="entry name" value="para_beta_helix"/>
    <property type="match status" value="3"/>
</dbReference>